<name>A0A383U5D1_9FLAO</name>
<organism evidence="3 4">
    <name type="scientific">Candidatus Ornithobacterium hominis</name>
    <dbReference type="NCBI Taxonomy" id="2497989"/>
    <lineage>
        <taxon>Bacteria</taxon>
        <taxon>Pseudomonadati</taxon>
        <taxon>Bacteroidota</taxon>
        <taxon>Flavobacteriia</taxon>
        <taxon>Flavobacteriales</taxon>
        <taxon>Weeksellaceae</taxon>
        <taxon>Ornithobacterium</taxon>
    </lineage>
</organism>
<protein>
    <submittedName>
        <fullName evidence="3">Por secretion system C-terminal sorting domain</fullName>
    </submittedName>
</protein>
<dbReference type="InterPro" id="IPR013783">
    <property type="entry name" value="Ig-like_fold"/>
</dbReference>
<evidence type="ECO:0000256" key="1">
    <source>
        <dbReference type="ARBA" id="ARBA00022729"/>
    </source>
</evidence>
<accession>A0A383U5D1</accession>
<keyword evidence="1" id="KW-0732">Signal</keyword>
<dbReference type="NCBIfam" id="TIGR04183">
    <property type="entry name" value="Por_Secre_tail"/>
    <property type="match status" value="1"/>
</dbReference>
<keyword evidence="4" id="KW-1185">Reference proteome</keyword>
<evidence type="ECO:0000259" key="2">
    <source>
        <dbReference type="Pfam" id="PF18962"/>
    </source>
</evidence>
<feature type="domain" description="Secretion system C-terminal sorting" evidence="2">
    <location>
        <begin position="62"/>
        <end position="136"/>
    </location>
</feature>
<dbReference type="Gene3D" id="2.60.40.10">
    <property type="entry name" value="Immunoglobulins"/>
    <property type="match status" value="1"/>
</dbReference>
<dbReference type="RefSeq" id="WP_165846459.1">
    <property type="nucleotide sequence ID" value="NZ_UNSC01000011.1"/>
</dbReference>
<dbReference type="Proteomes" id="UP000262142">
    <property type="component" value="Unassembled WGS sequence"/>
</dbReference>
<proteinExistence type="predicted"/>
<dbReference type="AlphaFoldDB" id="A0A383U5D1"/>
<evidence type="ECO:0000313" key="3">
    <source>
        <dbReference type="EMBL" id="SZD74331.1"/>
    </source>
</evidence>
<gene>
    <name evidence="3" type="ORF">SAMEA104719789_01757</name>
</gene>
<evidence type="ECO:0000313" key="4">
    <source>
        <dbReference type="Proteomes" id="UP000262142"/>
    </source>
</evidence>
<reference evidence="3 4" key="1">
    <citation type="submission" date="2018-09" db="EMBL/GenBank/DDBJ databases">
        <authorList>
            <consortium name="Pathogen Informatics"/>
        </authorList>
    </citation>
    <scope>NUCLEOTIDE SEQUENCE [LARGE SCALE GENOMIC DNA]</scope>
    <source>
        <strain evidence="3 4">OH-22767</strain>
    </source>
</reference>
<sequence length="137" mass="15531">MPKGNYAYQWYQNGRLVSENKNYLLSQAGDYELRIKNEHGCKSVSKFKTYVENEIADSQILLYPNPAPGGNFTLQAAFPKTTSGQVSIYTIEGRLMQSQNFYNLSQYEYHGNIGVSGVYIIHIKTLLGENSLKLIVH</sequence>
<dbReference type="InterPro" id="IPR026444">
    <property type="entry name" value="Secre_tail"/>
</dbReference>
<dbReference type="Pfam" id="PF18962">
    <property type="entry name" value="Por_Secre_tail"/>
    <property type="match status" value="1"/>
</dbReference>
<dbReference type="EMBL" id="UNSC01000011">
    <property type="protein sequence ID" value="SZD74331.1"/>
    <property type="molecule type" value="Genomic_DNA"/>
</dbReference>